<dbReference type="SUPFAM" id="SSF69255">
    <property type="entry name" value="gp5 N-terminal domain-like"/>
    <property type="match status" value="1"/>
</dbReference>
<dbReference type="InterPro" id="IPR050708">
    <property type="entry name" value="T6SS_VgrG/RHS"/>
</dbReference>
<dbReference type="SUPFAM" id="SSF69279">
    <property type="entry name" value="Phage tail proteins"/>
    <property type="match status" value="2"/>
</dbReference>
<dbReference type="RefSeq" id="WP_092281744.1">
    <property type="nucleotide sequence ID" value="NZ_LT629762.1"/>
</dbReference>
<keyword evidence="3" id="KW-0964">Secreted</keyword>
<sequence length="667" mass="74484">MLKAAKTVVFKLELEGFRHALQVVEFRATEALNQTYEVELQLVSEHRDLDLETLLHRPAFLSFGADGSGIHGQVYRVAQGDSGARLTSYQIILAPHLAYLAHRHNQRIFQQQNVPQIIARILSDHGMQSDAWHFQLSADYPPRIYCVQYNESDLHFIQRLCEEEGLHFHFQHNADGHTLVFGDDQTVFPQPAAPTAYAPGSGMVAEAPVIDRFQVQLHTRTTHVSRRDYHFEKPNVQLQADAREARLPELEDYAFPGQFVHRERGQHLSQRALERRRADYRQAQGRSDQSLLRNGSFLDLSEHPRADCNGLWLLTRVEHIGRQPQSLEEAAPDVSSDDGFTQGYRNHFVATPWDVNFRPALEHPKPRVTGNQHAVVTGPAGEEIYCDAYGRVKVQMFWDRDGQKNEQSSCWLRVATHWAHERYGSVQIPRVGMEVLVGFSEGDPDKPFVLGCLPNAATPVPLDLPAQHTQSILRSQSSPGGGGFNELRIEDRAGAEEIALRAQRDFVQLVLNDERIQVDNQRSVVVGGIASHDLRGEEQHLTHGNRLTELKQDDHLLVLGDQHVRVSSQRLNATQQIHLSAGQQVVIDGGAHLTVKAGGHWLTLGPEGIFSSVAIVEGGAPATTMPAEPLIPGALPLLKVTFDPAQQRHALVANRSSRCLICEAAQA</sequence>
<evidence type="ECO:0000256" key="3">
    <source>
        <dbReference type="ARBA" id="ARBA00022525"/>
    </source>
</evidence>
<dbReference type="Gene3D" id="2.40.50.230">
    <property type="entry name" value="Gp5 N-terminal domain"/>
    <property type="match status" value="1"/>
</dbReference>
<reference evidence="7" key="1">
    <citation type="submission" date="2016-10" db="EMBL/GenBank/DDBJ databases">
        <authorList>
            <person name="Varghese N."/>
            <person name="Submissions S."/>
        </authorList>
    </citation>
    <scope>NUCLEOTIDE SEQUENCE [LARGE SCALE GENOMIC DNA]</scope>
    <source>
        <strain evidence="7">LMG 26867</strain>
    </source>
</reference>
<evidence type="ECO:0000313" key="7">
    <source>
        <dbReference type="Proteomes" id="UP000198481"/>
    </source>
</evidence>
<dbReference type="InterPro" id="IPR006531">
    <property type="entry name" value="Gp5/Vgr_OB"/>
</dbReference>
<accession>A0A1H2BHS6</accession>
<dbReference type="EMBL" id="LT629762">
    <property type="protein sequence ID" value="SDT57813.1"/>
    <property type="molecule type" value="Genomic_DNA"/>
</dbReference>
<evidence type="ECO:0000313" key="6">
    <source>
        <dbReference type="EMBL" id="SDT57813.1"/>
    </source>
</evidence>
<protein>
    <submittedName>
        <fullName evidence="6">Type VI secretion system secreted protein VgrG</fullName>
    </submittedName>
</protein>
<evidence type="ECO:0000259" key="5">
    <source>
        <dbReference type="Pfam" id="PF22178"/>
    </source>
</evidence>
<dbReference type="STRING" id="1148509.SAMN05216222_5207"/>
<name>A0A1H2BHS6_9PSED</name>
<dbReference type="InterPro" id="IPR006533">
    <property type="entry name" value="T6SS_Vgr_RhsGE"/>
</dbReference>
<dbReference type="Gene3D" id="2.30.110.50">
    <property type="match status" value="1"/>
</dbReference>
<feature type="domain" description="Gp5/Type VI secretion system Vgr C-terminal trimerisation" evidence="5">
    <location>
        <begin position="471"/>
        <end position="572"/>
    </location>
</feature>
<dbReference type="Gene3D" id="4.10.220.110">
    <property type="match status" value="1"/>
</dbReference>
<dbReference type="Pfam" id="PF04717">
    <property type="entry name" value="Phage_base_V"/>
    <property type="match status" value="1"/>
</dbReference>
<evidence type="ECO:0000256" key="2">
    <source>
        <dbReference type="ARBA" id="ARBA00005558"/>
    </source>
</evidence>
<dbReference type="NCBIfam" id="TIGR01646">
    <property type="entry name" value="vgr_GE"/>
    <property type="match status" value="1"/>
</dbReference>
<dbReference type="InterPro" id="IPR054030">
    <property type="entry name" value="Gp5_Vgr_C"/>
</dbReference>
<dbReference type="Pfam" id="PF22178">
    <property type="entry name" value="Gp5_trimer_C"/>
    <property type="match status" value="1"/>
</dbReference>
<dbReference type="SUPFAM" id="SSF69349">
    <property type="entry name" value="Phage fibre proteins"/>
    <property type="match status" value="1"/>
</dbReference>
<dbReference type="PANTHER" id="PTHR32305:SF15">
    <property type="entry name" value="PROTEIN RHSA-RELATED"/>
    <property type="match status" value="1"/>
</dbReference>
<dbReference type="Pfam" id="PF05954">
    <property type="entry name" value="Phage_GPD"/>
    <property type="match status" value="1"/>
</dbReference>
<gene>
    <name evidence="6" type="ORF">SAMN05216222_5207</name>
</gene>
<comment type="similarity">
    <text evidence="2">Belongs to the VgrG protein family.</text>
</comment>
<feature type="domain" description="Gp5/Type VI secretion system Vgr protein OB-fold" evidence="4">
    <location>
        <begin position="388"/>
        <end position="453"/>
    </location>
</feature>
<dbReference type="Gene3D" id="3.55.50.10">
    <property type="entry name" value="Baseplate protein-like domains"/>
    <property type="match status" value="1"/>
</dbReference>
<dbReference type="PANTHER" id="PTHR32305">
    <property type="match status" value="1"/>
</dbReference>
<dbReference type="AlphaFoldDB" id="A0A1H2BHS6"/>
<dbReference type="NCBIfam" id="TIGR03361">
    <property type="entry name" value="VI_Rhs_Vgr"/>
    <property type="match status" value="1"/>
</dbReference>
<evidence type="ECO:0000256" key="1">
    <source>
        <dbReference type="ARBA" id="ARBA00004613"/>
    </source>
</evidence>
<evidence type="ECO:0000259" key="4">
    <source>
        <dbReference type="Pfam" id="PF04717"/>
    </source>
</evidence>
<organism evidence="6 7">
    <name type="scientific">Pseudomonas prosekii</name>
    <dbReference type="NCBI Taxonomy" id="1148509"/>
    <lineage>
        <taxon>Bacteria</taxon>
        <taxon>Pseudomonadati</taxon>
        <taxon>Pseudomonadota</taxon>
        <taxon>Gammaproteobacteria</taxon>
        <taxon>Pseudomonadales</taxon>
        <taxon>Pseudomonadaceae</taxon>
        <taxon>Pseudomonas</taxon>
    </lineage>
</organism>
<dbReference type="Proteomes" id="UP000198481">
    <property type="component" value="Chromosome I"/>
</dbReference>
<dbReference type="InterPro" id="IPR017847">
    <property type="entry name" value="T6SS_RhsGE_Vgr_subset"/>
</dbReference>
<comment type="subcellular location">
    <subcellularLocation>
        <location evidence="1">Secreted</location>
    </subcellularLocation>
</comment>
<dbReference type="InterPro" id="IPR037026">
    <property type="entry name" value="Vgr_OB-fold_dom_sf"/>
</dbReference>
<dbReference type="GO" id="GO:0005576">
    <property type="term" value="C:extracellular region"/>
    <property type="evidence" value="ECO:0007669"/>
    <property type="project" value="UniProtKB-SubCell"/>
</dbReference>
<proteinExistence type="inferred from homology"/>